<dbReference type="EMBL" id="JBDPZC010000011">
    <property type="protein sequence ID" value="MEO3715006.1"/>
    <property type="molecule type" value="Genomic_DNA"/>
</dbReference>
<comment type="caution">
    <text evidence="2">The sequence shown here is derived from an EMBL/GenBank/DDBJ whole genome shotgun (WGS) entry which is preliminary data.</text>
</comment>
<gene>
    <name evidence="2" type="ORF">ABDJ40_19750</name>
</gene>
<keyword evidence="3" id="KW-1185">Reference proteome</keyword>
<feature type="transmembrane region" description="Helical" evidence="1">
    <location>
        <begin position="68"/>
        <end position="87"/>
    </location>
</feature>
<accession>A0ABV0GJ12</accession>
<reference evidence="2 3" key="1">
    <citation type="submission" date="2024-05" db="EMBL/GenBank/DDBJ databases">
        <title>Roseateles sp. 2.12 16S ribosomal RNA gene Genome sequencing and assembly.</title>
        <authorList>
            <person name="Woo H."/>
        </authorList>
    </citation>
    <scope>NUCLEOTIDE SEQUENCE [LARGE SCALE GENOMIC DNA]</scope>
    <source>
        <strain evidence="2 3">2.12</strain>
    </source>
</reference>
<name>A0ABV0GJ12_9BURK</name>
<protein>
    <submittedName>
        <fullName evidence="2">Uncharacterized protein</fullName>
    </submittedName>
</protein>
<feature type="transmembrane region" description="Helical" evidence="1">
    <location>
        <begin position="99"/>
        <end position="122"/>
    </location>
</feature>
<proteinExistence type="predicted"/>
<evidence type="ECO:0000256" key="1">
    <source>
        <dbReference type="SAM" id="Phobius"/>
    </source>
</evidence>
<keyword evidence="1" id="KW-0812">Transmembrane</keyword>
<organism evidence="2 3">
    <name type="scientific">Roseateles flavus</name>
    <dbReference type="NCBI Taxonomy" id="3149041"/>
    <lineage>
        <taxon>Bacteria</taxon>
        <taxon>Pseudomonadati</taxon>
        <taxon>Pseudomonadota</taxon>
        <taxon>Betaproteobacteria</taxon>
        <taxon>Burkholderiales</taxon>
        <taxon>Sphaerotilaceae</taxon>
        <taxon>Roseateles</taxon>
    </lineage>
</organism>
<keyword evidence="1" id="KW-1133">Transmembrane helix</keyword>
<dbReference type="RefSeq" id="WP_347612222.1">
    <property type="nucleotide sequence ID" value="NZ_JBDPZC010000011.1"/>
</dbReference>
<dbReference type="Proteomes" id="UP001462640">
    <property type="component" value="Unassembled WGS sequence"/>
</dbReference>
<feature type="transmembrane region" description="Helical" evidence="1">
    <location>
        <begin position="42"/>
        <end position="61"/>
    </location>
</feature>
<evidence type="ECO:0000313" key="2">
    <source>
        <dbReference type="EMBL" id="MEO3715006.1"/>
    </source>
</evidence>
<keyword evidence="1" id="KW-0472">Membrane</keyword>
<sequence>MLRWIADHYRRKYAQLVQRNNHDRRDLPAWGDPVSWVDKVPAAVQLGVMPIVALGCAVLGWRVGGVGGVILLGLLGVPIGHLVGWIIGHLLTAVAQTSLHAAALLAALLAIGTPIGLAVLAFKRLWGLGID</sequence>
<evidence type="ECO:0000313" key="3">
    <source>
        <dbReference type="Proteomes" id="UP001462640"/>
    </source>
</evidence>